<reference evidence="1" key="1">
    <citation type="submission" date="2013-11" db="EMBL/GenBank/DDBJ databases">
        <title>The Genome Sequence of Phytophthora parasitica CJ02B3.</title>
        <authorList>
            <consortium name="The Broad Institute Genomics Platform"/>
            <person name="Russ C."/>
            <person name="Tyler B."/>
            <person name="Panabieres F."/>
            <person name="Shan W."/>
            <person name="Tripathy S."/>
            <person name="Grunwald N."/>
            <person name="Machado M."/>
            <person name="Johnson C.S."/>
            <person name="Arredondo F."/>
            <person name="Hong C."/>
            <person name="Coffey M."/>
            <person name="Young S.K."/>
            <person name="Zeng Q."/>
            <person name="Gargeya S."/>
            <person name="Fitzgerald M."/>
            <person name="Abouelleil A."/>
            <person name="Alvarado L."/>
            <person name="Chapman S.B."/>
            <person name="Gainer-Dewar J."/>
            <person name="Goldberg J."/>
            <person name="Griggs A."/>
            <person name="Gujja S."/>
            <person name="Hansen M."/>
            <person name="Howarth C."/>
            <person name="Imamovic A."/>
            <person name="Ireland A."/>
            <person name="Larimer J."/>
            <person name="McCowan C."/>
            <person name="Murphy C."/>
            <person name="Pearson M."/>
            <person name="Poon T.W."/>
            <person name="Priest M."/>
            <person name="Roberts A."/>
            <person name="Saif S."/>
            <person name="Shea T."/>
            <person name="Sykes S."/>
            <person name="Wortman J."/>
            <person name="Nusbaum C."/>
            <person name="Birren B."/>
        </authorList>
    </citation>
    <scope>NUCLEOTIDE SEQUENCE [LARGE SCALE GENOMIC DNA]</scope>
    <source>
        <strain evidence="1">CJ02B3</strain>
    </source>
</reference>
<dbReference type="Proteomes" id="UP000053236">
    <property type="component" value="Unassembled WGS sequence"/>
</dbReference>
<dbReference type="Proteomes" id="UP000054532">
    <property type="component" value="Unassembled WGS sequence"/>
</dbReference>
<organism evidence="2">
    <name type="scientific">Phytophthora nicotianae</name>
    <name type="common">Potato buckeye rot agent</name>
    <name type="synonym">Phytophthora parasitica</name>
    <dbReference type="NCBI Taxonomy" id="4792"/>
    <lineage>
        <taxon>Eukaryota</taxon>
        <taxon>Sar</taxon>
        <taxon>Stramenopiles</taxon>
        <taxon>Oomycota</taxon>
        <taxon>Peronosporomycetes</taxon>
        <taxon>Peronosporales</taxon>
        <taxon>Peronosporaceae</taxon>
        <taxon>Phytophthora</taxon>
    </lineage>
</organism>
<dbReference type="EMBL" id="KI687224">
    <property type="protein sequence ID" value="ETK82380.1"/>
    <property type="molecule type" value="Genomic_DNA"/>
</dbReference>
<accession>W2N0X2</accession>
<gene>
    <name evidence="2" type="ORF">L914_12066</name>
    <name evidence="1" type="ORF">L915_12223</name>
</gene>
<reference evidence="2" key="2">
    <citation type="submission" date="2013-11" db="EMBL/GenBank/DDBJ databases">
        <title>The Genome Sequence of Phytophthora parasitica IAC_01/95.</title>
        <authorList>
            <consortium name="The Broad Institute Genomics Platform"/>
            <person name="Russ C."/>
            <person name="Tyler B."/>
            <person name="Panabieres F."/>
            <person name="Shan W."/>
            <person name="Tripathy S."/>
            <person name="Grunwald N."/>
            <person name="Machado M."/>
            <person name="Johnson C.S."/>
            <person name="Arredondo F."/>
            <person name="Hong C."/>
            <person name="Coffey M."/>
            <person name="Young S.K."/>
            <person name="Zeng Q."/>
            <person name="Gargeya S."/>
            <person name="Fitzgerald M."/>
            <person name="Abouelleil A."/>
            <person name="Alvarado L."/>
            <person name="Chapman S.B."/>
            <person name="Gainer-Dewar J."/>
            <person name="Goldberg J."/>
            <person name="Griggs A."/>
            <person name="Gujja S."/>
            <person name="Hansen M."/>
            <person name="Howarth C."/>
            <person name="Imamovic A."/>
            <person name="Ireland A."/>
            <person name="Larimer J."/>
            <person name="McCowan C."/>
            <person name="Murphy C."/>
            <person name="Pearson M."/>
            <person name="Poon T.W."/>
            <person name="Priest M."/>
            <person name="Roberts A."/>
            <person name="Saif S."/>
            <person name="Shea T."/>
            <person name="Sykes S."/>
            <person name="Wortman J."/>
            <person name="Nusbaum C."/>
            <person name="Birren B."/>
        </authorList>
    </citation>
    <scope>NUCLEOTIDE SEQUENCE [LARGE SCALE GENOMIC DNA]</scope>
    <source>
        <strain evidence="2">IAC_01/95</strain>
    </source>
</reference>
<dbReference type="AlphaFoldDB" id="W2N0X2"/>
<sequence>MKINITTELVEESNIEVYVSTKQEIIEILLSNRQLYPIFTMVADLWSLKLVLLATRKFRKPMETEMVVLDQF</sequence>
<proteinExistence type="predicted"/>
<dbReference type="EMBL" id="KI693833">
    <property type="protein sequence ID" value="ETM42246.1"/>
    <property type="molecule type" value="Genomic_DNA"/>
</dbReference>
<protein>
    <submittedName>
        <fullName evidence="2">Uncharacterized protein</fullName>
    </submittedName>
</protein>
<name>W2N0X2_PHYNI</name>
<evidence type="ECO:0000313" key="1">
    <source>
        <dbReference type="EMBL" id="ETK82380.1"/>
    </source>
</evidence>
<evidence type="ECO:0000313" key="2">
    <source>
        <dbReference type="EMBL" id="ETM42246.1"/>
    </source>
</evidence>